<sequence length="381" mass="41423">MKKFVLIAFFFLIFSSVLINYQGYQIKIPDIIPASTGHLATTIPKNYNDLLSLQKAFIRNARQLRPSVISINNLKELKRSPHSNLKPGENFLNRFKDFLDKTFRKHYQMESLGSGILLTNNGYILTNYHVVEETDKILVKLSDGEEYNAKIIGLDPKTDLAVLKIFSLTGFDPAPLGRSDDLKVGEWVMAIGNPYGLEGTVTVGVVSGIHRSDLGITTFENFIQTDASINPGNSGGPLINLDGQVVGINTAVAEIGAGVGFAIPIQMAVKIAEEIIEKGEVSRGWLGVGIQELTPELAESFQVAIDKGGVVVNSVETGAPADQGGLKRGDIIVSYAGEQVSDLKELQRMVAESNIGEEIPVQILRNGQAQQKKITIGKMIS</sequence>
<dbReference type="GO" id="GO:0004252">
    <property type="term" value="F:serine-type endopeptidase activity"/>
    <property type="evidence" value="ECO:0007669"/>
    <property type="project" value="InterPro"/>
</dbReference>
<dbReference type="KEGG" id="nli:G3M70_16375"/>
<dbReference type="GO" id="GO:0006508">
    <property type="term" value="P:proteolysis"/>
    <property type="evidence" value="ECO:0007669"/>
    <property type="project" value="UniProtKB-KW"/>
</dbReference>
<dbReference type="AlphaFoldDB" id="A0A7T0BYN4"/>
<evidence type="ECO:0000256" key="1">
    <source>
        <dbReference type="ARBA" id="ARBA00022670"/>
    </source>
</evidence>
<protein>
    <submittedName>
        <fullName evidence="4">Trypsin-like serine protease</fullName>
    </submittedName>
</protein>
<keyword evidence="1 4" id="KW-0645">Protease</keyword>
<dbReference type="EMBL" id="CP048685">
    <property type="protein sequence ID" value="QPJ63368.1"/>
    <property type="molecule type" value="Genomic_DNA"/>
</dbReference>
<proteinExistence type="predicted"/>
<evidence type="ECO:0000313" key="5">
    <source>
        <dbReference type="Proteomes" id="UP000594688"/>
    </source>
</evidence>
<dbReference type="PROSITE" id="PS50106">
    <property type="entry name" value="PDZ"/>
    <property type="match status" value="1"/>
</dbReference>
<dbReference type="InterPro" id="IPR036034">
    <property type="entry name" value="PDZ_sf"/>
</dbReference>
<dbReference type="InterPro" id="IPR001940">
    <property type="entry name" value="Peptidase_S1C"/>
</dbReference>
<dbReference type="SUPFAM" id="SSF50494">
    <property type="entry name" value="Trypsin-like serine proteases"/>
    <property type="match status" value="1"/>
</dbReference>
<dbReference type="Gene3D" id="2.30.42.10">
    <property type="match status" value="1"/>
</dbReference>
<name>A0A7T0BYN4_9BACT</name>
<evidence type="ECO:0000256" key="2">
    <source>
        <dbReference type="ARBA" id="ARBA00022801"/>
    </source>
</evidence>
<organism evidence="4 5">
    <name type="scientific">Candidatus Nitronauta litoralis</name>
    <dbReference type="NCBI Taxonomy" id="2705533"/>
    <lineage>
        <taxon>Bacteria</taxon>
        <taxon>Pseudomonadati</taxon>
        <taxon>Nitrospinota/Tectimicrobiota group</taxon>
        <taxon>Nitrospinota</taxon>
        <taxon>Nitrospinia</taxon>
        <taxon>Nitrospinales</taxon>
        <taxon>Nitrospinaceae</taxon>
        <taxon>Candidatus Nitronauta</taxon>
    </lineage>
</organism>
<dbReference type="SMART" id="SM00228">
    <property type="entry name" value="PDZ"/>
    <property type="match status" value="1"/>
</dbReference>
<dbReference type="PANTHER" id="PTHR43343:SF3">
    <property type="entry name" value="PROTEASE DO-LIKE 8, CHLOROPLASTIC"/>
    <property type="match status" value="1"/>
</dbReference>
<dbReference type="SUPFAM" id="SSF50156">
    <property type="entry name" value="PDZ domain-like"/>
    <property type="match status" value="1"/>
</dbReference>
<keyword evidence="2" id="KW-0378">Hydrolase</keyword>
<dbReference type="PANTHER" id="PTHR43343">
    <property type="entry name" value="PEPTIDASE S12"/>
    <property type="match status" value="1"/>
</dbReference>
<dbReference type="Pfam" id="PF13180">
    <property type="entry name" value="PDZ_2"/>
    <property type="match status" value="1"/>
</dbReference>
<dbReference type="InterPro" id="IPR001478">
    <property type="entry name" value="PDZ"/>
</dbReference>
<dbReference type="CDD" id="cd10839">
    <property type="entry name" value="cpPDZ1_DegP-like"/>
    <property type="match status" value="1"/>
</dbReference>
<dbReference type="Proteomes" id="UP000594688">
    <property type="component" value="Chromosome"/>
</dbReference>
<dbReference type="InterPro" id="IPR051201">
    <property type="entry name" value="Chloro_Bact_Ser_Proteases"/>
</dbReference>
<gene>
    <name evidence="4" type="ORF">G3M70_16375</name>
</gene>
<reference evidence="4 5" key="1">
    <citation type="submission" date="2020-02" db="EMBL/GenBank/DDBJ databases">
        <title>Genomic and physiological characterization of two novel Nitrospinaceae genera.</title>
        <authorList>
            <person name="Mueller A.J."/>
            <person name="Jung M.-Y."/>
            <person name="Strachan C.R."/>
            <person name="Herbold C.W."/>
            <person name="Kirkegaard R.H."/>
            <person name="Daims H."/>
        </authorList>
    </citation>
    <scope>NUCLEOTIDE SEQUENCE [LARGE SCALE GENOMIC DNA]</scope>
    <source>
        <strain evidence="4">EB</strain>
    </source>
</reference>
<dbReference type="InterPro" id="IPR009003">
    <property type="entry name" value="Peptidase_S1_PA"/>
</dbReference>
<feature type="domain" description="PDZ" evidence="3">
    <location>
        <begin position="275"/>
        <end position="367"/>
    </location>
</feature>
<evidence type="ECO:0000259" key="3">
    <source>
        <dbReference type="PROSITE" id="PS50106"/>
    </source>
</evidence>
<evidence type="ECO:0000313" key="4">
    <source>
        <dbReference type="EMBL" id="QPJ63368.1"/>
    </source>
</evidence>
<dbReference type="PRINTS" id="PR00834">
    <property type="entry name" value="PROTEASES2C"/>
</dbReference>
<dbReference type="Gene3D" id="2.40.10.120">
    <property type="match status" value="1"/>
</dbReference>
<accession>A0A7T0BYN4</accession>
<dbReference type="Pfam" id="PF13365">
    <property type="entry name" value="Trypsin_2"/>
    <property type="match status" value="1"/>
</dbReference>